<feature type="region of interest" description="Disordered" evidence="11">
    <location>
        <begin position="666"/>
        <end position="706"/>
    </location>
</feature>
<dbReference type="Pfam" id="PF07714">
    <property type="entry name" value="PK_Tyr_Ser-Thr"/>
    <property type="match status" value="1"/>
</dbReference>
<proteinExistence type="predicted"/>
<evidence type="ECO:0000313" key="14">
    <source>
        <dbReference type="EMBL" id="JAP52347.1"/>
    </source>
</evidence>
<evidence type="ECO:0000256" key="10">
    <source>
        <dbReference type="PROSITE-ProRule" id="PRU10141"/>
    </source>
</evidence>
<dbReference type="EMBL" id="GEEE01017944">
    <property type="protein sequence ID" value="JAP45281.1"/>
    <property type="molecule type" value="Transcribed_RNA"/>
</dbReference>
<evidence type="ECO:0000256" key="4">
    <source>
        <dbReference type="ARBA" id="ARBA00022741"/>
    </source>
</evidence>
<dbReference type="SUPFAM" id="SSF56112">
    <property type="entry name" value="Protein kinase-like (PK-like)"/>
    <property type="match status" value="1"/>
</dbReference>
<dbReference type="PROSITE" id="PS50081">
    <property type="entry name" value="ZF_DAG_PE_2"/>
    <property type="match status" value="1"/>
</dbReference>
<feature type="compositionally biased region" description="Low complexity" evidence="11">
    <location>
        <begin position="463"/>
        <end position="476"/>
    </location>
</feature>
<reference evidence="14" key="1">
    <citation type="submission" date="2016-01" db="EMBL/GenBank/DDBJ databases">
        <title>Reference transcriptome for the parasite Schistocephalus solidus: insights into the molecular evolution of parasitism.</title>
        <authorList>
            <person name="Hebert F.O."/>
            <person name="Grambauer S."/>
            <person name="Barber I."/>
            <person name="Landry C.R."/>
            <person name="Aubin-Horth N."/>
        </authorList>
    </citation>
    <scope>NUCLEOTIDE SEQUENCE</scope>
</reference>
<evidence type="ECO:0000256" key="3">
    <source>
        <dbReference type="ARBA" id="ARBA00022723"/>
    </source>
</evidence>
<evidence type="ECO:0000256" key="2">
    <source>
        <dbReference type="ARBA" id="ARBA00022679"/>
    </source>
</evidence>
<dbReference type="InterPro" id="IPR011009">
    <property type="entry name" value="Kinase-like_dom_sf"/>
</dbReference>
<dbReference type="SMART" id="SM00220">
    <property type="entry name" value="S_TKc"/>
    <property type="match status" value="1"/>
</dbReference>
<evidence type="ECO:0000259" key="12">
    <source>
        <dbReference type="PROSITE" id="PS50011"/>
    </source>
</evidence>
<keyword evidence="4 10" id="KW-0547">Nucleotide-binding</keyword>
<dbReference type="InterPro" id="IPR001245">
    <property type="entry name" value="Ser-Thr/Tyr_kinase_cat_dom"/>
</dbReference>
<evidence type="ECO:0000259" key="13">
    <source>
        <dbReference type="PROSITE" id="PS50081"/>
    </source>
</evidence>
<sequence length="1123" mass="123387">MDEECKKPFRICEDLQNLIMITLEHIILPLRKELHKCSEYSEILSLEIQDGENKTFEYIAQQISEINNVDEEVANEILKHFPQSEVCFRCLGIDEDTLHGFLWIRGLDFSHLFDMQKEEVISLLKTYKVSSDDIKHILTGLSKIRGNVELLENGLSFEDDTRNLIKLVIKLTEPSDTTVESPNYSNDSVLRDRLPLAFEARYSSEDASESPHSCSRDRISAGQNFLSDLEDNGQVVTRVPQCTLGSLQSGNTYVSALSSLRSASICESHPVSCFSTGLVNLPFTNGFPSLAVDHATQTLNRASRRSKTPVPFTRLRRALSPGPYRVPSSTNVMEFSKGFTTDGGLSVPATPASKFFGTPVHQKLTVSPVKTVGMSTSFTSANDCTPPHSPYSHYGGFFQKNPQMKDREKGKAIKLLGNSPGKNRIRFPFPLHRSKSHESNLAGRINTQTLAPNINTIFAKLDSTSPKSSSKFSGKAKSPDPQLPPSTICCETSVFRFPTPTHIANSSSSPKTQTQPSNFPLGSRSEVYGTLAVHNEPIASGTNGLLSVPGNPTLIGGVNQALYGYMHKFEMETNIGDIVRGPLCSVCNCRILLRSQHCIYCNLKTHKQCVSNAILMPCPGPSRAFKCLEGQRSSVNCARVNNATGIMPLLSAANLPLGSDSNSPSSCTSCSTPGSPFPLDAGRQTLPTGPVLATARNPSSSSSCVHPQAGVVDSAYSTANVGDERLCLTGLVEHASVTPASGPNSPSPTTHNTGQALDPKTGPNSGDDRPRTSTISSCESSRTPINDRLSRLESTESQDDYPIFMRNNSLSVSLKDWNIPMSALQLREMIGRGTFGTVYRGKWHGEVAVKIIDFDPEDPDSRFSVDAFKREVVTLLKTRHENLVLFMGACMKPPNLAIVTQLSKGETLYHLLHFQKQTLSANRAIAIASQIAKGMGYLHARQIVHRDLKTRNIFIEVNFKPVIADFGLFNFVKFCKIAKSGSYVHVPPNWLCYVAPETIRALNIGCADSEAASDLPFTPESDVFAFGTVWYELLTSEYPFKGLPTETLLYLVGNGVKPALQLPCPKDFKEILVQCWSFHPHRRPEFTNIVRLLDSLPKLHRSPSYPTKRPSLANPISHDSLLV</sequence>
<dbReference type="AlphaFoldDB" id="A0A0X3PQV2"/>
<feature type="domain" description="Phorbol-ester/DAG-type" evidence="13">
    <location>
        <begin position="566"/>
        <end position="618"/>
    </location>
</feature>
<protein>
    <recommendedName>
        <fullName evidence="15">Kinase suppressor of Ras 2</fullName>
    </recommendedName>
</protein>
<feature type="compositionally biased region" description="Polar residues" evidence="11">
    <location>
        <begin position="772"/>
        <end position="784"/>
    </location>
</feature>
<keyword evidence="2" id="KW-0808">Transferase</keyword>
<dbReference type="Gene3D" id="3.30.200.20">
    <property type="entry name" value="Phosphorylase Kinase, domain 1"/>
    <property type="match status" value="1"/>
</dbReference>
<dbReference type="InterPro" id="IPR000719">
    <property type="entry name" value="Prot_kinase_dom"/>
</dbReference>
<feature type="region of interest" description="Disordered" evidence="11">
    <location>
        <begin position="1102"/>
        <end position="1123"/>
    </location>
</feature>
<keyword evidence="5" id="KW-0418">Kinase</keyword>
<dbReference type="InterPro" id="IPR002219">
    <property type="entry name" value="PKC_DAG/PE"/>
</dbReference>
<evidence type="ECO:0008006" key="15">
    <source>
        <dbReference type="Google" id="ProtNLM"/>
    </source>
</evidence>
<dbReference type="InterPro" id="IPR017441">
    <property type="entry name" value="Protein_kinase_ATP_BS"/>
</dbReference>
<dbReference type="PROSITE" id="PS00107">
    <property type="entry name" value="PROTEIN_KINASE_ATP"/>
    <property type="match status" value="1"/>
</dbReference>
<dbReference type="SUPFAM" id="SSF57889">
    <property type="entry name" value="Cysteine-rich domain"/>
    <property type="match status" value="1"/>
</dbReference>
<keyword evidence="6" id="KW-0862">Zinc</keyword>
<dbReference type="InterPro" id="IPR046349">
    <property type="entry name" value="C1-like_sf"/>
</dbReference>
<dbReference type="PANTHER" id="PTHR44329:SF253">
    <property type="entry name" value="KINASE SUPPRESSOR OF RAS 2"/>
    <property type="match status" value="1"/>
</dbReference>
<name>A0A0X3PQV2_SCHSO</name>
<feature type="region of interest" description="Disordered" evidence="11">
    <location>
        <begin position="463"/>
        <end position="483"/>
    </location>
</feature>
<dbReference type="GO" id="GO:0005524">
    <property type="term" value="F:ATP binding"/>
    <property type="evidence" value="ECO:0007669"/>
    <property type="project" value="UniProtKB-UniRule"/>
</dbReference>
<comment type="catalytic activity">
    <reaction evidence="9">
        <text>L-seryl-[protein] + ATP = O-phospho-L-seryl-[protein] + ADP + H(+)</text>
        <dbReference type="Rhea" id="RHEA:17989"/>
        <dbReference type="Rhea" id="RHEA-COMP:9863"/>
        <dbReference type="Rhea" id="RHEA-COMP:11604"/>
        <dbReference type="ChEBI" id="CHEBI:15378"/>
        <dbReference type="ChEBI" id="CHEBI:29999"/>
        <dbReference type="ChEBI" id="CHEBI:30616"/>
        <dbReference type="ChEBI" id="CHEBI:83421"/>
        <dbReference type="ChEBI" id="CHEBI:456216"/>
        <dbReference type="EC" id="2.7.11.1"/>
    </reaction>
</comment>
<dbReference type="PROSITE" id="PS50011">
    <property type="entry name" value="PROTEIN_KINASE_DOM"/>
    <property type="match status" value="1"/>
</dbReference>
<dbReference type="GO" id="GO:0046872">
    <property type="term" value="F:metal ion binding"/>
    <property type="evidence" value="ECO:0007669"/>
    <property type="project" value="UniProtKB-KW"/>
</dbReference>
<evidence type="ECO:0000256" key="1">
    <source>
        <dbReference type="ARBA" id="ARBA00022527"/>
    </source>
</evidence>
<dbReference type="Gene3D" id="1.10.510.10">
    <property type="entry name" value="Transferase(Phosphotransferase) domain 1"/>
    <property type="match status" value="1"/>
</dbReference>
<feature type="compositionally biased region" description="Polar residues" evidence="11">
    <location>
        <begin position="696"/>
        <end position="705"/>
    </location>
</feature>
<dbReference type="InterPro" id="IPR051681">
    <property type="entry name" value="Ser/Thr_Kinases-Pseudokinases"/>
</dbReference>
<feature type="domain" description="Protein kinase" evidence="12">
    <location>
        <begin position="824"/>
        <end position="1099"/>
    </location>
</feature>
<keyword evidence="7 10" id="KW-0067">ATP-binding</keyword>
<evidence type="ECO:0000256" key="8">
    <source>
        <dbReference type="ARBA" id="ARBA00047899"/>
    </source>
</evidence>
<dbReference type="GO" id="GO:0004674">
    <property type="term" value="F:protein serine/threonine kinase activity"/>
    <property type="evidence" value="ECO:0007669"/>
    <property type="project" value="UniProtKB-KW"/>
</dbReference>
<evidence type="ECO:0000256" key="5">
    <source>
        <dbReference type="ARBA" id="ARBA00022777"/>
    </source>
</evidence>
<feature type="compositionally biased region" description="Polar residues" evidence="11">
    <location>
        <begin position="738"/>
        <end position="755"/>
    </location>
</feature>
<dbReference type="EMBL" id="GEEE01010878">
    <property type="protein sequence ID" value="JAP52347.1"/>
    <property type="molecule type" value="Transcribed_RNA"/>
</dbReference>
<evidence type="ECO:0000256" key="7">
    <source>
        <dbReference type="ARBA" id="ARBA00022840"/>
    </source>
</evidence>
<keyword evidence="3" id="KW-0479">Metal-binding</keyword>
<dbReference type="FunFam" id="3.30.200.20:FF:000034">
    <property type="entry name" value="Kinase suppressor of Ras 1"/>
    <property type="match status" value="1"/>
</dbReference>
<dbReference type="PANTHER" id="PTHR44329">
    <property type="entry name" value="SERINE/THREONINE-PROTEIN KINASE TNNI3K-RELATED"/>
    <property type="match status" value="1"/>
</dbReference>
<evidence type="ECO:0000256" key="9">
    <source>
        <dbReference type="ARBA" id="ARBA00048679"/>
    </source>
</evidence>
<dbReference type="PROSITE" id="PS00108">
    <property type="entry name" value="PROTEIN_KINASE_ST"/>
    <property type="match status" value="1"/>
</dbReference>
<organism evidence="14">
    <name type="scientific">Schistocephalus solidus</name>
    <name type="common">Tapeworm</name>
    <dbReference type="NCBI Taxonomy" id="70667"/>
    <lineage>
        <taxon>Eukaryota</taxon>
        <taxon>Metazoa</taxon>
        <taxon>Spiralia</taxon>
        <taxon>Lophotrochozoa</taxon>
        <taxon>Platyhelminthes</taxon>
        <taxon>Cestoda</taxon>
        <taxon>Eucestoda</taxon>
        <taxon>Diphyllobothriidea</taxon>
        <taxon>Diphyllobothriidae</taxon>
        <taxon>Schistocephalus</taxon>
    </lineage>
</organism>
<feature type="region of interest" description="Disordered" evidence="11">
    <location>
        <begin position="737"/>
        <end position="793"/>
    </location>
</feature>
<evidence type="ECO:0000256" key="11">
    <source>
        <dbReference type="SAM" id="MobiDB-lite"/>
    </source>
</evidence>
<keyword evidence="1" id="KW-0723">Serine/threonine-protein kinase</keyword>
<comment type="catalytic activity">
    <reaction evidence="8">
        <text>L-threonyl-[protein] + ATP = O-phospho-L-threonyl-[protein] + ADP + H(+)</text>
        <dbReference type="Rhea" id="RHEA:46608"/>
        <dbReference type="Rhea" id="RHEA-COMP:11060"/>
        <dbReference type="Rhea" id="RHEA-COMP:11605"/>
        <dbReference type="ChEBI" id="CHEBI:15378"/>
        <dbReference type="ChEBI" id="CHEBI:30013"/>
        <dbReference type="ChEBI" id="CHEBI:30616"/>
        <dbReference type="ChEBI" id="CHEBI:61977"/>
        <dbReference type="ChEBI" id="CHEBI:456216"/>
        <dbReference type="EC" id="2.7.11.1"/>
    </reaction>
</comment>
<feature type="binding site" evidence="10">
    <location>
        <position position="850"/>
    </location>
    <ligand>
        <name>ATP</name>
        <dbReference type="ChEBI" id="CHEBI:30616"/>
    </ligand>
</feature>
<evidence type="ECO:0000256" key="6">
    <source>
        <dbReference type="ARBA" id="ARBA00022833"/>
    </source>
</evidence>
<gene>
    <name evidence="14" type="ORF">TR123734</name>
</gene>
<dbReference type="InterPro" id="IPR008271">
    <property type="entry name" value="Ser/Thr_kinase_AS"/>
</dbReference>
<accession>A0A0X3PQV2</accession>